<dbReference type="InterPro" id="IPR003607">
    <property type="entry name" value="HD/PDEase_dom"/>
</dbReference>
<dbReference type="Pfam" id="PF13487">
    <property type="entry name" value="HD_5"/>
    <property type="match status" value="1"/>
</dbReference>
<comment type="caution">
    <text evidence="1">The sequence shown here is derived from an EMBL/GenBank/DDBJ whole genome shotgun (WGS) entry which is preliminary data.</text>
</comment>
<keyword evidence="2" id="KW-1185">Reference proteome</keyword>
<proteinExistence type="predicted"/>
<dbReference type="RefSeq" id="WP_205005147.1">
    <property type="nucleotide sequence ID" value="NZ_CBCRXA010000002.1"/>
</dbReference>
<dbReference type="Gene3D" id="1.10.3210.10">
    <property type="entry name" value="Hypothetical protein af1432"/>
    <property type="match status" value="1"/>
</dbReference>
<protein>
    <recommendedName>
        <fullName evidence="3">HD-GYP domain-containing protein</fullName>
    </recommendedName>
</protein>
<dbReference type="EMBL" id="JAFBEV010000002">
    <property type="protein sequence ID" value="MBM7656776.1"/>
    <property type="molecule type" value="Genomic_DNA"/>
</dbReference>
<evidence type="ECO:0000313" key="2">
    <source>
        <dbReference type="Proteomes" id="UP000823201"/>
    </source>
</evidence>
<evidence type="ECO:0008006" key="3">
    <source>
        <dbReference type="Google" id="ProtNLM"/>
    </source>
</evidence>
<name>A0ABS2Q4Z8_9BACL</name>
<dbReference type="PANTHER" id="PTHR43155">
    <property type="entry name" value="CYCLIC DI-GMP PHOSPHODIESTERASE PA4108-RELATED"/>
    <property type="match status" value="1"/>
</dbReference>
<accession>A0ABS2Q4Z8</accession>
<sequence length="361" mass="40482">MLVETPMLQAGYIVKKDVFAKAVDPLIAAGTELTERHIEFLKAFQIEKIEVESHLSNGQRVNAKKADKSRDVQSNRATIKEIAPETTDEKYRWAVSHYTQFFKNWQAGTALDISSFRKVMLPMLIDALNDPKWLAQFLLGTLPCRSRSDRSVTLGLLSAFLAKKMKEPQGDVYQIGLIGMLADSGLAKLAPSLLDREGNFIGHEESLYERHVADSYNMIKNVPAFREEFIIALTQHHEYEDGSGYPLHLTGNQINTFGKYLIACANLLNQLVKIKVPGAIIPALDWLSINEFQRLPRVVFKKLETELMTLFIGTDVKLSNGQSGRITFVMADSPTRPMVSLANNQVIALSMNRSIKIISTL</sequence>
<dbReference type="SUPFAM" id="SSF109604">
    <property type="entry name" value="HD-domain/PDEase-like"/>
    <property type="match status" value="1"/>
</dbReference>
<evidence type="ECO:0000313" key="1">
    <source>
        <dbReference type="EMBL" id="MBM7656776.1"/>
    </source>
</evidence>
<reference evidence="1 2" key="1">
    <citation type="submission" date="2021-01" db="EMBL/GenBank/DDBJ databases">
        <title>Genomic Encyclopedia of Type Strains, Phase IV (KMG-IV): sequencing the most valuable type-strain genomes for metagenomic binning, comparative biology and taxonomic classification.</title>
        <authorList>
            <person name="Goeker M."/>
        </authorList>
    </citation>
    <scope>NUCLEOTIDE SEQUENCE [LARGE SCALE GENOMIC DNA]</scope>
    <source>
        <strain evidence="1 2">DSM 100968</strain>
    </source>
</reference>
<dbReference type="CDD" id="cd00077">
    <property type="entry name" value="HDc"/>
    <property type="match status" value="1"/>
</dbReference>
<gene>
    <name evidence="1" type="ORF">JOC27_000213</name>
</gene>
<dbReference type="PANTHER" id="PTHR43155:SF2">
    <property type="entry name" value="CYCLIC DI-GMP PHOSPHODIESTERASE PA4108"/>
    <property type="match status" value="1"/>
</dbReference>
<organism evidence="1 2">
    <name type="scientific">Sporolactobacillus spathodeae</name>
    <dbReference type="NCBI Taxonomy" id="1465502"/>
    <lineage>
        <taxon>Bacteria</taxon>
        <taxon>Bacillati</taxon>
        <taxon>Bacillota</taxon>
        <taxon>Bacilli</taxon>
        <taxon>Bacillales</taxon>
        <taxon>Sporolactobacillaceae</taxon>
        <taxon>Sporolactobacillus</taxon>
    </lineage>
</organism>
<dbReference type="Proteomes" id="UP000823201">
    <property type="component" value="Unassembled WGS sequence"/>
</dbReference>